<feature type="domain" description="HTH LytTR-type" evidence="5">
    <location>
        <begin position="133"/>
        <end position="233"/>
    </location>
</feature>
<evidence type="ECO:0000313" key="15">
    <source>
        <dbReference type="Proteomes" id="UP000285697"/>
    </source>
</evidence>
<evidence type="ECO:0000313" key="7">
    <source>
        <dbReference type="EMBL" id="MDB8738991.1"/>
    </source>
</evidence>
<keyword evidence="10" id="KW-0238">DNA-binding</keyword>
<evidence type="ECO:0000313" key="10">
    <source>
        <dbReference type="EMBL" id="RGT34745.1"/>
    </source>
</evidence>
<evidence type="ECO:0000313" key="14">
    <source>
        <dbReference type="Proteomes" id="UP000283992"/>
    </source>
</evidence>
<proteinExistence type="predicted"/>
<dbReference type="PROSITE" id="PS50110">
    <property type="entry name" value="RESPONSE_REGULATORY"/>
    <property type="match status" value="1"/>
</dbReference>
<protein>
    <recommendedName>
        <fullName evidence="1">Stage 0 sporulation protein A homolog</fullName>
    </recommendedName>
</protein>
<evidence type="ECO:0000259" key="5">
    <source>
        <dbReference type="PROSITE" id="PS50930"/>
    </source>
</evidence>
<dbReference type="EMBL" id="JAJBNC010000062">
    <property type="protein sequence ID" value="MCB5495755.1"/>
    <property type="molecule type" value="Genomic_DNA"/>
</dbReference>
<evidence type="ECO:0000256" key="3">
    <source>
        <dbReference type="PROSITE-ProRule" id="PRU00169"/>
    </source>
</evidence>
<dbReference type="Proteomes" id="UP000283992">
    <property type="component" value="Unassembled WGS sequence"/>
</dbReference>
<dbReference type="Pfam" id="PF00072">
    <property type="entry name" value="Response_reg"/>
    <property type="match status" value="1"/>
</dbReference>
<dbReference type="Proteomes" id="UP001149331">
    <property type="component" value="Unassembled WGS sequence"/>
</dbReference>
<evidence type="ECO:0000313" key="8">
    <source>
        <dbReference type="EMBL" id="MDE1204907.1"/>
    </source>
</evidence>
<dbReference type="Proteomes" id="UP001296643">
    <property type="component" value="Unassembled WGS sequence"/>
</dbReference>
<dbReference type="EMBL" id="JAPZEG010000026">
    <property type="protein sequence ID" value="MDE1204907.1"/>
    <property type="molecule type" value="Genomic_DNA"/>
</dbReference>
<dbReference type="EMBL" id="QRIA01000008">
    <property type="protein sequence ID" value="RHG19322.1"/>
    <property type="molecule type" value="Genomic_DNA"/>
</dbReference>
<reference evidence="9" key="3">
    <citation type="submission" date="2020-02" db="EMBL/GenBank/DDBJ databases">
        <authorList>
            <person name="Littmann E."/>
            <person name="Sorbara M."/>
        </authorList>
    </citation>
    <scope>NUCLEOTIDE SEQUENCE</scope>
    <source>
        <strain evidence="9">MSK.22.53</strain>
    </source>
</reference>
<dbReference type="SUPFAM" id="SSF52172">
    <property type="entry name" value="CheY-like"/>
    <property type="match status" value="1"/>
</dbReference>
<evidence type="ECO:0000259" key="4">
    <source>
        <dbReference type="PROSITE" id="PS50110"/>
    </source>
</evidence>
<reference evidence="9" key="2">
    <citation type="journal article" date="2020" name="Cell Host Microbe">
        <title>Functional and Genomic Variation between Human-Derived Isolates of Lachnospiraceae Reveals Inter- and Intra-Species Diversity.</title>
        <authorList>
            <person name="Sorbara M.T."/>
            <person name="Littmann E.R."/>
            <person name="Fontana E."/>
            <person name="Moody T.U."/>
            <person name="Kohout C.E."/>
            <person name="Gjonbalaj M."/>
            <person name="Eaton V."/>
            <person name="Seok R."/>
            <person name="Leiner I.M."/>
            <person name="Pamer E.G."/>
        </authorList>
    </citation>
    <scope>NUCLEOTIDE SEQUENCE</scope>
    <source>
        <strain evidence="9">MSK.22.53</strain>
    </source>
</reference>
<dbReference type="PROSITE" id="PS50930">
    <property type="entry name" value="HTH_LYTTR"/>
    <property type="match status" value="1"/>
</dbReference>
<dbReference type="EMBL" id="JAQMLR010000008">
    <property type="protein sequence ID" value="MDB8738991.1"/>
    <property type="molecule type" value="Genomic_DNA"/>
</dbReference>
<reference evidence="8" key="5">
    <citation type="submission" date="2022-12" db="EMBL/GenBank/DDBJ databases">
        <title>Genome of R. gnavus strain RSHDN_120.</title>
        <authorList>
            <person name="Abdugheni R."/>
        </authorList>
    </citation>
    <scope>NUCLEOTIDE SEQUENCE</scope>
    <source>
        <strain evidence="8">RSHDN_120</strain>
    </source>
</reference>
<dbReference type="EMBL" id="QRWQ01000039">
    <property type="protein sequence ID" value="RGT34745.1"/>
    <property type="molecule type" value="Genomic_DNA"/>
</dbReference>
<dbReference type="EMBL" id="QRLN01000008">
    <property type="protein sequence ID" value="RHJ12582.1"/>
    <property type="molecule type" value="Genomic_DNA"/>
</dbReference>
<evidence type="ECO:0000313" key="9">
    <source>
        <dbReference type="EMBL" id="NSI20509.1"/>
    </source>
</evidence>
<comment type="function">
    <text evidence="2">May play the central regulatory role in sporulation. It may be an element of the effector pathway responsible for the activation of sporulation genes in response to nutritional stress. Spo0A may act in concert with spo0H (a sigma factor) to control the expression of some genes that are critical to the sporulation process.</text>
</comment>
<dbReference type="RefSeq" id="WP_101874932.1">
    <property type="nucleotide sequence ID" value="NZ_CAXUME010000010.1"/>
</dbReference>
<feature type="domain" description="Response regulatory" evidence="4">
    <location>
        <begin position="2"/>
        <end position="123"/>
    </location>
</feature>
<evidence type="ECO:0000313" key="11">
    <source>
        <dbReference type="EMBL" id="RHG19322.1"/>
    </source>
</evidence>
<keyword evidence="3" id="KW-0597">Phosphoprotein</keyword>
<evidence type="ECO:0000313" key="13">
    <source>
        <dbReference type="Proteomes" id="UP000283834"/>
    </source>
</evidence>
<evidence type="ECO:0000256" key="1">
    <source>
        <dbReference type="ARBA" id="ARBA00018672"/>
    </source>
</evidence>
<dbReference type="Proteomes" id="UP001297422">
    <property type="component" value="Unassembled WGS sequence"/>
</dbReference>
<reference evidence="7" key="6">
    <citation type="submission" date="2023-01" db="EMBL/GenBank/DDBJ databases">
        <title>Human gut microbiome strain richness.</title>
        <authorList>
            <person name="Chen-Liaw A."/>
        </authorList>
    </citation>
    <scope>NUCLEOTIDE SEQUENCE</scope>
    <source>
        <strain evidence="7">1001217st1_A9_1001217B_191108</strain>
    </source>
</reference>
<dbReference type="Proteomes" id="UP000285697">
    <property type="component" value="Unassembled WGS sequence"/>
</dbReference>
<dbReference type="SMART" id="SM00850">
    <property type="entry name" value="LytTR"/>
    <property type="match status" value="1"/>
</dbReference>
<dbReference type="PANTHER" id="PTHR37299:SF1">
    <property type="entry name" value="STAGE 0 SPORULATION PROTEIN A HOMOLOG"/>
    <property type="match status" value="1"/>
</dbReference>
<dbReference type="InterPro" id="IPR007492">
    <property type="entry name" value="LytTR_DNA-bd_dom"/>
</dbReference>
<organism evidence="10 13">
    <name type="scientific">Mediterraneibacter gnavus</name>
    <name type="common">Ruminococcus gnavus</name>
    <dbReference type="NCBI Taxonomy" id="33038"/>
    <lineage>
        <taxon>Bacteria</taxon>
        <taxon>Bacillati</taxon>
        <taxon>Bacillota</taxon>
        <taxon>Clostridia</taxon>
        <taxon>Lachnospirales</taxon>
        <taxon>Lachnospiraceae</taxon>
        <taxon>Mediterraneibacter</taxon>
    </lineage>
</organism>
<evidence type="ECO:0000256" key="2">
    <source>
        <dbReference type="ARBA" id="ARBA00024867"/>
    </source>
</evidence>
<dbReference type="Proteomes" id="UP001211731">
    <property type="component" value="Unassembled WGS sequence"/>
</dbReference>
<dbReference type="EMBL" id="JAAIRM010000032">
    <property type="protein sequence ID" value="NSI20509.1"/>
    <property type="molecule type" value="Genomic_DNA"/>
</dbReference>
<dbReference type="Gene3D" id="2.40.50.1020">
    <property type="entry name" value="LytTr DNA-binding domain"/>
    <property type="match status" value="1"/>
</dbReference>
<dbReference type="PANTHER" id="PTHR37299">
    <property type="entry name" value="TRANSCRIPTIONAL REGULATOR-RELATED"/>
    <property type="match status" value="1"/>
</dbReference>
<dbReference type="AlphaFoldDB" id="A0A2N5NNH1"/>
<dbReference type="Gene3D" id="3.40.50.2300">
    <property type="match status" value="1"/>
</dbReference>
<dbReference type="InterPro" id="IPR001789">
    <property type="entry name" value="Sig_transdc_resp-reg_receiver"/>
</dbReference>
<dbReference type="InterPro" id="IPR046947">
    <property type="entry name" value="LytR-like"/>
</dbReference>
<gene>
    <name evidence="12" type="ORF">DW142_07530</name>
    <name evidence="11" type="ORF">DW270_08345</name>
    <name evidence="10" type="ORF">DWX36_17085</name>
    <name evidence="9" type="ORF">G4958_14420</name>
    <name evidence="6" type="ORF">LIQ10_18840</name>
    <name evidence="8" type="ORF">O4N78_15305</name>
    <name evidence="7" type="ORF">PNU63_09450</name>
</gene>
<dbReference type="InterPro" id="IPR011006">
    <property type="entry name" value="CheY-like_superfamily"/>
</dbReference>
<sequence>MKILICDDDIYFAQCIYKFLQQIESEQNLLLEIQSFNNTEALLDVVKTDSEIKLIFLDIIFTGSKVNGIKIAKEIEKINYKVKIVFITSYDSFAIQGYQMNTVGYLMKPIEYNVFKEKFKTYLAQLDYEEKYLCIKTECNYVMIKYSELMYIDTLGRTVGVHTINQVYRVRHTMRELETMLQAEARFVRSHAAYIVNIQYIASMNSSEILLRNGETVLLSKYKKKYFMERVLEYSKNSQWF</sequence>
<dbReference type="GO" id="GO:0000156">
    <property type="term" value="F:phosphorelay response regulator activity"/>
    <property type="evidence" value="ECO:0007669"/>
    <property type="project" value="InterPro"/>
</dbReference>
<dbReference type="Proteomes" id="UP000283834">
    <property type="component" value="Unassembled WGS sequence"/>
</dbReference>
<dbReference type="SMART" id="SM00448">
    <property type="entry name" value="REC"/>
    <property type="match status" value="1"/>
</dbReference>
<accession>A0A2N5NNH1</accession>
<comment type="caution">
    <text evidence="10">The sequence shown here is derived from an EMBL/GenBank/DDBJ whole genome shotgun (WGS) entry which is preliminary data.</text>
</comment>
<dbReference type="GO" id="GO:0003677">
    <property type="term" value="F:DNA binding"/>
    <property type="evidence" value="ECO:0007669"/>
    <property type="project" value="UniProtKB-KW"/>
</dbReference>
<reference evidence="6" key="4">
    <citation type="submission" date="2021-10" db="EMBL/GenBank/DDBJ databases">
        <title>Collection of gut derived symbiotic bacterial strains cultured from healthy donors.</title>
        <authorList>
            <person name="Lin H."/>
            <person name="Littmann E."/>
            <person name="Claire K."/>
            <person name="Pamer E."/>
        </authorList>
    </citation>
    <scope>NUCLEOTIDE SEQUENCE</scope>
    <source>
        <strain evidence="6">MSK.23.4</strain>
    </source>
</reference>
<evidence type="ECO:0000313" key="12">
    <source>
        <dbReference type="EMBL" id="RHJ12582.1"/>
    </source>
</evidence>
<reference evidence="13 14" key="1">
    <citation type="submission" date="2018-08" db="EMBL/GenBank/DDBJ databases">
        <title>A genome reference for cultivated species of the human gut microbiota.</title>
        <authorList>
            <person name="Zou Y."/>
            <person name="Xue W."/>
            <person name="Luo G."/>
        </authorList>
    </citation>
    <scope>NUCLEOTIDE SEQUENCE [LARGE SCALE GENOMIC DNA]</scope>
    <source>
        <strain evidence="10 13">AF19-16AC</strain>
        <strain evidence="12 14">AM12-54</strain>
        <strain evidence="11 15">AM22-7AC</strain>
    </source>
</reference>
<name>A0A2N5NNH1_MEDGN</name>
<feature type="modified residue" description="4-aspartylphosphate" evidence="3">
    <location>
        <position position="58"/>
    </location>
</feature>
<dbReference type="Pfam" id="PF04397">
    <property type="entry name" value="LytTR"/>
    <property type="match status" value="1"/>
</dbReference>
<evidence type="ECO:0000313" key="6">
    <source>
        <dbReference type="EMBL" id="MCB5495755.1"/>
    </source>
</evidence>